<feature type="transmembrane region" description="Helical" evidence="1">
    <location>
        <begin position="12"/>
        <end position="30"/>
    </location>
</feature>
<dbReference type="AlphaFoldDB" id="A0A0G0KZ06"/>
<keyword evidence="1" id="KW-0472">Membrane</keyword>
<name>A0A0G0KZ06_9BACT</name>
<reference evidence="2 3" key="1">
    <citation type="journal article" date="2015" name="Nature">
        <title>rRNA introns, odd ribosomes, and small enigmatic genomes across a large radiation of phyla.</title>
        <authorList>
            <person name="Brown C.T."/>
            <person name="Hug L.A."/>
            <person name="Thomas B.C."/>
            <person name="Sharon I."/>
            <person name="Castelle C.J."/>
            <person name="Singh A."/>
            <person name="Wilkins M.J."/>
            <person name="Williams K.H."/>
            <person name="Banfield J.F."/>
        </authorList>
    </citation>
    <scope>NUCLEOTIDE SEQUENCE [LARGE SCALE GENOMIC DNA]</scope>
</reference>
<accession>A0A0G0KZ06</accession>
<keyword evidence="1" id="KW-0812">Transmembrane</keyword>
<feature type="transmembrane region" description="Helical" evidence="1">
    <location>
        <begin position="60"/>
        <end position="82"/>
    </location>
</feature>
<dbReference type="EMBL" id="LBTR01000010">
    <property type="protein sequence ID" value="KKQ45726.1"/>
    <property type="molecule type" value="Genomic_DNA"/>
</dbReference>
<evidence type="ECO:0000313" key="2">
    <source>
        <dbReference type="EMBL" id="KKQ45726.1"/>
    </source>
</evidence>
<protein>
    <submittedName>
        <fullName evidence="2">Uncharacterized protein</fullName>
    </submittedName>
</protein>
<sequence length="120" mass="14320">MDKPPALVKKDRFIIIFYVLYFGWLLLTTYLSRDDFYNNLLISFVVMIYFIFLNETFDLFLFLGITLLSYYLMGKLYGYPGIVFTLESIKTMPLWIYISWGFTAVALKKLFSMIIRRVEI</sequence>
<proteinExistence type="predicted"/>
<comment type="caution">
    <text evidence="2">The sequence shown here is derived from an EMBL/GenBank/DDBJ whole genome shotgun (WGS) entry which is preliminary data.</text>
</comment>
<feature type="transmembrane region" description="Helical" evidence="1">
    <location>
        <begin position="36"/>
        <end position="53"/>
    </location>
</feature>
<evidence type="ECO:0000313" key="3">
    <source>
        <dbReference type="Proteomes" id="UP000034603"/>
    </source>
</evidence>
<organism evidence="2 3">
    <name type="scientific">Candidatus Woesebacteria bacterium GW2011_GWA1_37_8</name>
    <dbReference type="NCBI Taxonomy" id="1618546"/>
    <lineage>
        <taxon>Bacteria</taxon>
        <taxon>Candidatus Woeseibacteriota</taxon>
    </lineage>
</organism>
<feature type="transmembrane region" description="Helical" evidence="1">
    <location>
        <begin position="94"/>
        <end position="111"/>
    </location>
</feature>
<evidence type="ECO:0000256" key="1">
    <source>
        <dbReference type="SAM" id="Phobius"/>
    </source>
</evidence>
<dbReference type="Proteomes" id="UP000034603">
    <property type="component" value="Unassembled WGS sequence"/>
</dbReference>
<gene>
    <name evidence="2" type="ORF">US62_C0010G0011</name>
</gene>
<keyword evidence="1" id="KW-1133">Transmembrane helix</keyword>